<proteinExistence type="predicted"/>
<dbReference type="Proteomes" id="UP000827721">
    <property type="component" value="Unassembled WGS sequence"/>
</dbReference>
<dbReference type="PANTHER" id="PTHR12917">
    <property type="entry name" value="ASPARTYL PROTEASE DDI-RELATED"/>
    <property type="match status" value="1"/>
</dbReference>
<organism evidence="2 3">
    <name type="scientific">Xanthoceras sorbifolium</name>
    <dbReference type="NCBI Taxonomy" id="99658"/>
    <lineage>
        <taxon>Eukaryota</taxon>
        <taxon>Viridiplantae</taxon>
        <taxon>Streptophyta</taxon>
        <taxon>Embryophyta</taxon>
        <taxon>Tracheophyta</taxon>
        <taxon>Spermatophyta</taxon>
        <taxon>Magnoliopsida</taxon>
        <taxon>eudicotyledons</taxon>
        <taxon>Gunneridae</taxon>
        <taxon>Pentapetalae</taxon>
        <taxon>rosids</taxon>
        <taxon>malvids</taxon>
        <taxon>Sapindales</taxon>
        <taxon>Sapindaceae</taxon>
        <taxon>Xanthoceroideae</taxon>
        <taxon>Xanthoceras</taxon>
    </lineage>
</organism>
<reference evidence="2 3" key="1">
    <citation type="submission" date="2021-02" db="EMBL/GenBank/DDBJ databases">
        <title>Plant Genome Project.</title>
        <authorList>
            <person name="Zhang R.-G."/>
        </authorList>
    </citation>
    <scope>NUCLEOTIDE SEQUENCE [LARGE SCALE GENOMIC DNA]</scope>
    <source>
        <tissue evidence="2">Leaves</tissue>
    </source>
</reference>
<protein>
    <recommendedName>
        <fullName evidence="4">Gag-asp_proteas domain-containing protein</fullName>
    </recommendedName>
</protein>
<dbReference type="EMBL" id="JAFEMO010000132">
    <property type="protein sequence ID" value="KAH7525547.1"/>
    <property type="molecule type" value="Genomic_DNA"/>
</dbReference>
<evidence type="ECO:0000313" key="3">
    <source>
        <dbReference type="Proteomes" id="UP000827721"/>
    </source>
</evidence>
<comment type="caution">
    <text evidence="2">The sequence shown here is derived from an EMBL/GenBank/DDBJ whole genome shotgun (WGS) entry which is preliminary data.</text>
</comment>
<accession>A0ABQ8GZM0</accession>
<dbReference type="SUPFAM" id="SSF50630">
    <property type="entry name" value="Acid proteases"/>
    <property type="match status" value="1"/>
</dbReference>
<feature type="region of interest" description="Disordered" evidence="1">
    <location>
        <begin position="104"/>
        <end position="151"/>
    </location>
</feature>
<keyword evidence="3" id="KW-1185">Reference proteome</keyword>
<feature type="compositionally biased region" description="Basic residues" evidence="1">
    <location>
        <begin position="118"/>
        <end position="131"/>
    </location>
</feature>
<gene>
    <name evidence="2" type="ORF">JRO89_XSUnG0073400</name>
</gene>
<dbReference type="Gene3D" id="2.40.70.10">
    <property type="entry name" value="Acid Proteases"/>
    <property type="match status" value="1"/>
</dbReference>
<dbReference type="Pfam" id="PF13650">
    <property type="entry name" value="Asp_protease_2"/>
    <property type="match status" value="1"/>
</dbReference>
<dbReference type="PANTHER" id="PTHR12917:SF18">
    <property type="entry name" value="DNA DAMAGE-INDUCIBLE PROTEIN 1-LIKE"/>
    <property type="match status" value="1"/>
</dbReference>
<sequence length="402" mass="44671">MTLAEAKERIGQLEKIVGEPPSRYVLELSVMSVEHGEKILYFHQAVANILKDVEVRFNNVRLKQAGVVDAITEEMRAMSDEIAILRRVAMAAAEGLVDFCISSSSPSVDKKKSVDGKKGKKKEWKKRADGKKKKESESTMGNDHNKNKLKTQGCFCNGPHRARNCPKKEKINALINQDAGDSDDAGPSRVNPLQLLNTISAKKQPSYCKGLMYVTVQVNGRDVRAMLDTGVTNNFVARREADRLGLNLLGSTSQIQAMNSNAMPVHGVAETILRLGSWQENYNMMVVSLDDFDLILGIEFFVKGNVTLMPYLRVIFIGDEQNPCFIHTEKGGTQDSKKGKGAEISAKQLEKGLKRGQTTYIPSLVQIKLDVMVEVPDVVAKVIFLERLKQQVEVDVSYTKVR</sequence>
<evidence type="ECO:0000313" key="2">
    <source>
        <dbReference type="EMBL" id="KAH7525547.1"/>
    </source>
</evidence>
<evidence type="ECO:0008006" key="4">
    <source>
        <dbReference type="Google" id="ProtNLM"/>
    </source>
</evidence>
<dbReference type="CDD" id="cd00303">
    <property type="entry name" value="retropepsin_like"/>
    <property type="match status" value="1"/>
</dbReference>
<evidence type="ECO:0000256" key="1">
    <source>
        <dbReference type="SAM" id="MobiDB-lite"/>
    </source>
</evidence>
<dbReference type="InterPro" id="IPR021109">
    <property type="entry name" value="Peptidase_aspartic_dom_sf"/>
</dbReference>
<name>A0ABQ8GZM0_9ROSI</name>
<feature type="compositionally biased region" description="Basic and acidic residues" evidence="1">
    <location>
        <begin position="108"/>
        <end position="117"/>
    </location>
</feature>